<dbReference type="FunFam" id="3.90.70.10:FF:000039">
    <property type="entry name" value="Cysteine proteinase 2, putative"/>
    <property type="match status" value="1"/>
</dbReference>
<dbReference type="EMBL" id="JAVFKY010000006">
    <property type="protein sequence ID" value="KAK5575163.1"/>
    <property type="molecule type" value="Genomic_DNA"/>
</dbReference>
<dbReference type="PROSITE" id="PS00640">
    <property type="entry name" value="THIOL_PROTEASE_ASN"/>
    <property type="match status" value="1"/>
</dbReference>
<evidence type="ECO:0000259" key="10">
    <source>
        <dbReference type="SMART" id="SM00645"/>
    </source>
</evidence>
<evidence type="ECO:0000259" key="11">
    <source>
        <dbReference type="SMART" id="SM00848"/>
    </source>
</evidence>
<keyword evidence="5" id="KW-0378">Hydrolase</keyword>
<evidence type="ECO:0000256" key="3">
    <source>
        <dbReference type="ARBA" id="ARBA00022670"/>
    </source>
</evidence>
<dbReference type="CDD" id="cd02248">
    <property type="entry name" value="Peptidase_C1A"/>
    <property type="match status" value="1"/>
</dbReference>
<dbReference type="InterPro" id="IPR039417">
    <property type="entry name" value="Peptidase_C1A_papain-like"/>
</dbReference>
<dbReference type="SUPFAM" id="SSF54001">
    <property type="entry name" value="Cysteine proteinases"/>
    <property type="match status" value="1"/>
</dbReference>
<evidence type="ECO:0000256" key="8">
    <source>
        <dbReference type="ARBA" id="ARBA00023228"/>
    </source>
</evidence>
<comment type="caution">
    <text evidence="12">The sequence shown here is derived from an EMBL/GenBank/DDBJ whole genome shotgun (WGS) entry which is preliminary data.</text>
</comment>
<keyword evidence="6" id="KW-0865">Zymogen</keyword>
<dbReference type="InterPro" id="IPR025661">
    <property type="entry name" value="Pept_asp_AS"/>
</dbReference>
<keyword evidence="8" id="KW-0458">Lysosome</keyword>
<dbReference type="Pfam" id="PF08246">
    <property type="entry name" value="Inhibitor_I29"/>
    <property type="match status" value="1"/>
</dbReference>
<dbReference type="SMART" id="SM00645">
    <property type="entry name" value="Pept_C1"/>
    <property type="match status" value="1"/>
</dbReference>
<feature type="signal peptide" evidence="9">
    <location>
        <begin position="1"/>
        <end position="19"/>
    </location>
</feature>
<evidence type="ECO:0000256" key="4">
    <source>
        <dbReference type="ARBA" id="ARBA00022729"/>
    </source>
</evidence>
<proteinExistence type="inferred from homology"/>
<sequence>MKKFSSLILFLSLVGYSFSSKLTEIQYRNEFTSWMSRNQRSYASEEFITRYSTFKSNLDFINQWNSKGSETILGLNKFADITNDQYRENYLSEPFDSLSSPLIHIKKEGEEVSKNNGVDWRKQGAVSSVKNQIGGCGSWPLSAIGATESAHFLANQKDHLVSLSEQNLIDCSNLNKPCYQGKVNEAFQYIIDAGGIDTEESYPFNGGERGKCNYNSSNSGASLSSYKKVISGSESSLESAVSLKPVATYIDASCLSFQFYSSGIYYEASCSSTDLNLSVLVVGYDSSSSSSDSKYWIVQNSWGTSWGEDGYILMSKDRGNNCGISTMAFYPIV</sequence>
<evidence type="ECO:0000256" key="6">
    <source>
        <dbReference type="ARBA" id="ARBA00023145"/>
    </source>
</evidence>
<dbReference type="InterPro" id="IPR038765">
    <property type="entry name" value="Papain-like_cys_pep_sf"/>
</dbReference>
<feature type="domain" description="Cathepsin propeptide inhibitor" evidence="11">
    <location>
        <begin position="31"/>
        <end position="86"/>
    </location>
</feature>
<keyword evidence="3" id="KW-0645">Protease</keyword>
<evidence type="ECO:0000256" key="1">
    <source>
        <dbReference type="ARBA" id="ARBA00004371"/>
    </source>
</evidence>
<evidence type="ECO:0000256" key="2">
    <source>
        <dbReference type="ARBA" id="ARBA00008455"/>
    </source>
</evidence>
<feature type="domain" description="Peptidase C1A papain C-terminal" evidence="10">
    <location>
        <begin position="114"/>
        <end position="332"/>
    </location>
</feature>
<dbReference type="PANTHER" id="PTHR12411">
    <property type="entry name" value="CYSTEINE PROTEASE FAMILY C1-RELATED"/>
    <property type="match status" value="1"/>
</dbReference>
<dbReference type="Pfam" id="PF00112">
    <property type="entry name" value="Peptidase_C1"/>
    <property type="match status" value="1"/>
</dbReference>
<dbReference type="InterPro" id="IPR013128">
    <property type="entry name" value="Peptidase_C1A"/>
</dbReference>
<dbReference type="SMART" id="SM00848">
    <property type="entry name" value="Inhibitor_I29"/>
    <property type="match status" value="1"/>
</dbReference>
<comment type="similarity">
    <text evidence="2">Belongs to the peptidase C1 family.</text>
</comment>
<dbReference type="GO" id="GO:0005764">
    <property type="term" value="C:lysosome"/>
    <property type="evidence" value="ECO:0007669"/>
    <property type="project" value="UniProtKB-SubCell"/>
</dbReference>
<keyword evidence="7" id="KW-1015">Disulfide bond</keyword>
<evidence type="ECO:0000256" key="7">
    <source>
        <dbReference type="ARBA" id="ARBA00023157"/>
    </source>
</evidence>
<dbReference type="GO" id="GO:0006508">
    <property type="term" value="P:proteolysis"/>
    <property type="evidence" value="ECO:0007669"/>
    <property type="project" value="UniProtKB-KW"/>
</dbReference>
<comment type="subcellular location">
    <subcellularLocation>
        <location evidence="1">Lysosome</location>
    </subcellularLocation>
</comment>
<evidence type="ECO:0000313" key="13">
    <source>
        <dbReference type="Proteomes" id="UP001344447"/>
    </source>
</evidence>
<dbReference type="Proteomes" id="UP001344447">
    <property type="component" value="Unassembled WGS sequence"/>
</dbReference>
<evidence type="ECO:0000313" key="12">
    <source>
        <dbReference type="EMBL" id="KAK5575163.1"/>
    </source>
</evidence>
<protein>
    <submittedName>
        <fullName evidence="12">Uncharacterized protein</fullName>
    </submittedName>
</protein>
<dbReference type="GO" id="GO:0008234">
    <property type="term" value="F:cysteine-type peptidase activity"/>
    <property type="evidence" value="ECO:0007669"/>
    <property type="project" value="UniProtKB-KW"/>
</dbReference>
<dbReference type="InterPro" id="IPR013201">
    <property type="entry name" value="Prot_inhib_I29"/>
</dbReference>
<gene>
    <name evidence="12" type="ORF">RB653_010419</name>
</gene>
<name>A0AAN7U1F2_9MYCE</name>
<keyword evidence="5" id="KW-0788">Thiol protease</keyword>
<accession>A0AAN7U1F2</accession>
<feature type="chain" id="PRO_5042952828" evidence="9">
    <location>
        <begin position="20"/>
        <end position="333"/>
    </location>
</feature>
<evidence type="ECO:0000256" key="5">
    <source>
        <dbReference type="ARBA" id="ARBA00022807"/>
    </source>
</evidence>
<keyword evidence="13" id="KW-1185">Reference proteome</keyword>
<dbReference type="AlphaFoldDB" id="A0AAN7U1F2"/>
<reference evidence="12 13" key="1">
    <citation type="submission" date="2023-11" db="EMBL/GenBank/DDBJ databases">
        <title>Dfirmibasis_genome.</title>
        <authorList>
            <person name="Edelbroek B."/>
            <person name="Kjellin J."/>
            <person name="Jerlstrom-Hultqvist J."/>
            <person name="Soderbom F."/>
        </authorList>
    </citation>
    <scope>NUCLEOTIDE SEQUENCE [LARGE SCALE GENOMIC DNA]</scope>
    <source>
        <strain evidence="12 13">TNS-C-14</strain>
    </source>
</reference>
<dbReference type="Gene3D" id="3.90.70.10">
    <property type="entry name" value="Cysteine proteinases"/>
    <property type="match status" value="1"/>
</dbReference>
<keyword evidence="4 9" id="KW-0732">Signal</keyword>
<dbReference type="InterPro" id="IPR000668">
    <property type="entry name" value="Peptidase_C1A_C"/>
</dbReference>
<organism evidence="12 13">
    <name type="scientific">Dictyostelium firmibasis</name>
    <dbReference type="NCBI Taxonomy" id="79012"/>
    <lineage>
        <taxon>Eukaryota</taxon>
        <taxon>Amoebozoa</taxon>
        <taxon>Evosea</taxon>
        <taxon>Eumycetozoa</taxon>
        <taxon>Dictyostelia</taxon>
        <taxon>Dictyosteliales</taxon>
        <taxon>Dictyosteliaceae</taxon>
        <taxon>Dictyostelium</taxon>
    </lineage>
</organism>
<evidence type="ECO:0000256" key="9">
    <source>
        <dbReference type="SAM" id="SignalP"/>
    </source>
</evidence>